<feature type="transmembrane region" description="Helical" evidence="1">
    <location>
        <begin position="47"/>
        <end position="70"/>
    </location>
</feature>
<comment type="caution">
    <text evidence="2">The sequence shown here is derived from an EMBL/GenBank/DDBJ whole genome shotgun (WGS) entry which is preliminary data.</text>
</comment>
<keyword evidence="1" id="KW-0472">Membrane</keyword>
<feature type="transmembrane region" description="Helical" evidence="1">
    <location>
        <begin position="135"/>
        <end position="159"/>
    </location>
</feature>
<keyword evidence="1" id="KW-1133">Transmembrane helix</keyword>
<evidence type="ECO:0008006" key="4">
    <source>
        <dbReference type="Google" id="ProtNLM"/>
    </source>
</evidence>
<organism evidence="2 3">
    <name type="scientific">Mycolicibacterium brisbanense</name>
    <dbReference type="NCBI Taxonomy" id="146020"/>
    <lineage>
        <taxon>Bacteria</taxon>
        <taxon>Bacillati</taxon>
        <taxon>Actinomycetota</taxon>
        <taxon>Actinomycetes</taxon>
        <taxon>Mycobacteriales</taxon>
        <taxon>Mycobacteriaceae</taxon>
        <taxon>Mycolicibacterium</taxon>
    </lineage>
</organism>
<reference evidence="3" key="1">
    <citation type="journal article" date="2016" name="Genome Announc.">
        <title>Draft Genome Sequences of Five Rapidly Growing Mycobacterium Species, M. thermoresistibile, M. fortuitum subsp. acetamidolyticum, M. canariasense, M. brisbanense, and M. novocastrense.</title>
        <authorList>
            <person name="Katahira K."/>
            <person name="Ogura Y."/>
            <person name="Gotoh Y."/>
            <person name="Hayashi T."/>
        </authorList>
    </citation>
    <scope>NUCLEOTIDE SEQUENCE [LARGE SCALE GENOMIC DNA]</scope>
    <source>
        <strain evidence="3">JCM15654</strain>
    </source>
</reference>
<keyword evidence="1" id="KW-0812">Transmembrane</keyword>
<feature type="transmembrane region" description="Helical" evidence="1">
    <location>
        <begin position="206"/>
        <end position="226"/>
    </location>
</feature>
<feature type="transmembrane region" description="Helical" evidence="1">
    <location>
        <begin position="272"/>
        <end position="302"/>
    </location>
</feature>
<name>A0A117I4V1_9MYCO</name>
<feature type="transmembrane region" description="Helical" evidence="1">
    <location>
        <begin position="171"/>
        <end position="194"/>
    </location>
</feature>
<dbReference type="AlphaFoldDB" id="A0A117I4V1"/>
<proteinExistence type="predicted"/>
<protein>
    <recommendedName>
        <fullName evidence="4">Integral membrane protein</fullName>
    </recommendedName>
</protein>
<gene>
    <name evidence="2" type="ORF">RMCB_1491</name>
</gene>
<accession>A0A117I4V1</accession>
<evidence type="ECO:0000313" key="3">
    <source>
        <dbReference type="Proteomes" id="UP000069620"/>
    </source>
</evidence>
<dbReference type="STRING" id="146020.RMCB_1491"/>
<reference evidence="3" key="2">
    <citation type="submission" date="2016-02" db="EMBL/GenBank/DDBJ databases">
        <title>Draft genome sequence of five rapidly growing Mycobacterium species.</title>
        <authorList>
            <person name="Katahira K."/>
            <person name="Gotou Y."/>
            <person name="Iida K."/>
            <person name="Ogura Y."/>
            <person name="Hayashi T."/>
        </authorList>
    </citation>
    <scope>NUCLEOTIDE SEQUENCE [LARGE SCALE GENOMIC DNA]</scope>
    <source>
        <strain evidence="3">JCM15654</strain>
    </source>
</reference>
<evidence type="ECO:0000256" key="1">
    <source>
        <dbReference type="SAM" id="Phobius"/>
    </source>
</evidence>
<keyword evidence="3" id="KW-1185">Reference proteome</keyword>
<dbReference type="EMBL" id="BCSX01000018">
    <property type="protein sequence ID" value="GAS87395.1"/>
    <property type="molecule type" value="Genomic_DNA"/>
</dbReference>
<dbReference type="Proteomes" id="UP000069620">
    <property type="component" value="Unassembled WGS sequence"/>
</dbReference>
<evidence type="ECO:0000313" key="2">
    <source>
        <dbReference type="EMBL" id="GAS87395.1"/>
    </source>
</evidence>
<feature type="transmembrane region" description="Helical" evidence="1">
    <location>
        <begin position="82"/>
        <end position="103"/>
    </location>
</feature>
<sequence>MRSNEDPMTATGADLRAAERWFLDRGLPSVLTARGRLRAVWPRSAPALSGFAVISACSMIIYLLTGATALDVDEVDITPVQWVALTVVTVAVPLAAAVGWLVARMTTDRSQSVASATSVVIALVCSAIQRDWVSLGVTVCVVAAVLALTASGFGSVLGWAARLTITQIAGLGELMVGSLPVVLLTVLVFFNTHVWLMAATITPVRMWLAVGLLVLIAVAFVISRLVERAKPILQSASASARHADRLEGTPFDRMPDPDEPYPLTRGERFNEVFVLAATQIAQVLTVAAVTSGIFFVLGLIVLSPEVADKWTRGGAGSANILGLVVPVPQALAYTTLFLGSLTFMYVSARAVTDAEYRATFFDPLIDDLKLTMVARNRYRYNTSA</sequence>